<gene>
    <name evidence="2" type="ORF">POCTA_138.1.T0880121</name>
</gene>
<reference evidence="2" key="1">
    <citation type="submission" date="2021-01" db="EMBL/GenBank/DDBJ databases">
        <authorList>
            <consortium name="Genoscope - CEA"/>
            <person name="William W."/>
        </authorList>
    </citation>
    <scope>NUCLEOTIDE SEQUENCE</scope>
</reference>
<evidence type="ECO:0000313" key="2">
    <source>
        <dbReference type="EMBL" id="CAD8186614.1"/>
    </source>
</evidence>
<dbReference type="EMBL" id="CAJJDP010000087">
    <property type="protein sequence ID" value="CAD8186614.1"/>
    <property type="molecule type" value="Genomic_DNA"/>
</dbReference>
<keyword evidence="1" id="KW-0175">Coiled coil</keyword>
<evidence type="ECO:0000313" key="3">
    <source>
        <dbReference type="Proteomes" id="UP000683925"/>
    </source>
</evidence>
<organism evidence="2 3">
    <name type="scientific">Paramecium octaurelia</name>
    <dbReference type="NCBI Taxonomy" id="43137"/>
    <lineage>
        <taxon>Eukaryota</taxon>
        <taxon>Sar</taxon>
        <taxon>Alveolata</taxon>
        <taxon>Ciliophora</taxon>
        <taxon>Intramacronucleata</taxon>
        <taxon>Oligohymenophorea</taxon>
        <taxon>Peniculida</taxon>
        <taxon>Parameciidae</taxon>
        <taxon>Paramecium</taxon>
    </lineage>
</organism>
<protein>
    <submittedName>
        <fullName evidence="2">Uncharacterized protein</fullName>
    </submittedName>
</protein>
<comment type="caution">
    <text evidence="2">The sequence shown here is derived from an EMBL/GenBank/DDBJ whole genome shotgun (WGS) entry which is preliminary data.</text>
</comment>
<dbReference type="Proteomes" id="UP000683925">
    <property type="component" value="Unassembled WGS sequence"/>
</dbReference>
<sequence>MQKLEKCCEQLKTQLSESQQEQTKNKGNLKQNLKLNKSSHKNKVKYINQQEFDISKARSIRQLKLRESEIFKLKQEFIDIEHNFHNKTEHTQLETSSTMLNSLIDGVERRNFSGIFTQKRNLVLELYQLITKSNYLVESDQKLKLDVHTQTDEKYECYNFIKKQDSSFQEEILSSQLSFWKPQCSDLLAERALYEEKQNQLQNEMKELQIKLEQFFIEQHKYEQELQEAKNKVLNLIEDNNVIRSQFEQSLQKIVLQDRQLVEFQLIKEQLEETIQYTSQKKEEQLKSKKKKKVWTIQSSLMNKQLEITQRDYYELLQIKQEEIQLLTASIEDIIINYNVSQIL</sequence>
<feature type="coiled-coil region" evidence="1">
    <location>
        <begin position="184"/>
        <end position="246"/>
    </location>
</feature>
<accession>A0A8S1W9C2</accession>
<proteinExistence type="predicted"/>
<name>A0A8S1W9C2_PAROT</name>
<keyword evidence="3" id="KW-1185">Reference proteome</keyword>
<dbReference type="AlphaFoldDB" id="A0A8S1W9C2"/>
<evidence type="ECO:0000256" key="1">
    <source>
        <dbReference type="SAM" id="Coils"/>
    </source>
</evidence>